<dbReference type="Pfam" id="PF00725">
    <property type="entry name" value="3HCDH"/>
    <property type="match status" value="2"/>
</dbReference>
<keyword evidence="7" id="KW-0443">Lipid metabolism</keyword>
<dbReference type="SUPFAM" id="SSF52096">
    <property type="entry name" value="ClpP/crotonase"/>
    <property type="match status" value="1"/>
</dbReference>
<dbReference type="PANTHER" id="PTHR48075">
    <property type="entry name" value="3-HYDROXYACYL-COA DEHYDROGENASE FAMILY PROTEIN"/>
    <property type="match status" value="1"/>
</dbReference>
<keyword evidence="12" id="KW-1185">Reference proteome</keyword>
<feature type="domain" description="3-hydroxyacyl-CoA dehydrogenase C-terminal" evidence="9">
    <location>
        <begin position="379"/>
        <end position="423"/>
    </location>
</feature>
<dbReference type="OrthoDB" id="9771883at2"/>
<dbReference type="InterPro" id="IPR036291">
    <property type="entry name" value="NAD(P)-bd_dom_sf"/>
</dbReference>
<keyword evidence="6" id="KW-0520">NAD</keyword>
<dbReference type="Proteomes" id="UP000256977">
    <property type="component" value="Unassembled WGS sequence"/>
</dbReference>
<feature type="domain" description="3-hydroxyacyl-CoA dehydrogenase NAD binding" evidence="10">
    <location>
        <begin position="8"/>
        <end position="205"/>
    </location>
</feature>
<dbReference type="RefSeq" id="WP_116065775.1">
    <property type="nucleotide sequence ID" value="NZ_QRDZ01000057.1"/>
</dbReference>
<evidence type="ECO:0000256" key="5">
    <source>
        <dbReference type="ARBA" id="ARBA00023002"/>
    </source>
</evidence>
<evidence type="ECO:0000313" key="12">
    <source>
        <dbReference type="Proteomes" id="UP000256977"/>
    </source>
</evidence>
<dbReference type="SUPFAM" id="SSF48179">
    <property type="entry name" value="6-phosphogluconate dehydrogenase C-terminal domain-like"/>
    <property type="match status" value="2"/>
</dbReference>
<evidence type="ECO:0000256" key="8">
    <source>
        <dbReference type="ARBA" id="ARBA00049556"/>
    </source>
</evidence>
<dbReference type="EMBL" id="QRDZ01000057">
    <property type="protein sequence ID" value="RED52665.1"/>
    <property type="molecule type" value="Genomic_DNA"/>
</dbReference>
<gene>
    <name evidence="11" type="ORF">DFP98_15724</name>
</gene>
<dbReference type="GO" id="GO:0070403">
    <property type="term" value="F:NAD+ binding"/>
    <property type="evidence" value="ECO:0007669"/>
    <property type="project" value="InterPro"/>
</dbReference>
<keyword evidence="3" id="KW-0276">Fatty acid metabolism</keyword>
<keyword evidence="5" id="KW-0560">Oxidoreductase</keyword>
<evidence type="ECO:0000256" key="7">
    <source>
        <dbReference type="ARBA" id="ARBA00023098"/>
    </source>
</evidence>
<dbReference type="GO" id="GO:0003857">
    <property type="term" value="F:(3S)-3-hydroxyacyl-CoA dehydrogenase (NAD+) activity"/>
    <property type="evidence" value="ECO:0007669"/>
    <property type="project" value="UniProtKB-EC"/>
</dbReference>
<protein>
    <submittedName>
        <fullName evidence="11">3-hydroxyacyl-CoA dehydrogenase</fullName>
    </submittedName>
</protein>
<keyword evidence="4" id="KW-0442">Lipid degradation</keyword>
<dbReference type="Gene3D" id="3.40.50.720">
    <property type="entry name" value="NAD(P)-binding Rossmann-like Domain"/>
    <property type="match status" value="1"/>
</dbReference>
<dbReference type="Pfam" id="PF02737">
    <property type="entry name" value="3HCDH_N"/>
    <property type="match status" value="1"/>
</dbReference>
<comment type="pathway">
    <text evidence="1">Lipid metabolism; fatty acid beta-oxidation.</text>
</comment>
<dbReference type="CDD" id="cd06558">
    <property type="entry name" value="crotonase-like"/>
    <property type="match status" value="1"/>
</dbReference>
<name>A0A3D9HTB2_9BACL</name>
<dbReference type="PANTHER" id="PTHR48075:SF7">
    <property type="entry name" value="3-HYDROXYACYL-COA DEHYDROGENASE-RELATED"/>
    <property type="match status" value="1"/>
</dbReference>
<reference evidence="11 12" key="1">
    <citation type="submission" date="2018-07" db="EMBL/GenBank/DDBJ databases">
        <title>Genomic Encyclopedia of Type Strains, Phase III (KMG-III): the genomes of soil and plant-associated and newly described type strains.</title>
        <authorList>
            <person name="Whitman W."/>
        </authorList>
    </citation>
    <scope>NUCLEOTIDE SEQUENCE [LARGE SCALE GENOMIC DNA]</scope>
    <source>
        <strain evidence="11 12">CECT 7287</strain>
    </source>
</reference>
<evidence type="ECO:0000256" key="6">
    <source>
        <dbReference type="ARBA" id="ARBA00023027"/>
    </source>
</evidence>
<comment type="catalytic activity">
    <reaction evidence="8">
        <text>a (3S)-3-hydroxyacyl-CoA + NAD(+) = a 3-oxoacyl-CoA + NADH + H(+)</text>
        <dbReference type="Rhea" id="RHEA:22432"/>
        <dbReference type="ChEBI" id="CHEBI:15378"/>
        <dbReference type="ChEBI" id="CHEBI:57318"/>
        <dbReference type="ChEBI" id="CHEBI:57540"/>
        <dbReference type="ChEBI" id="CHEBI:57945"/>
        <dbReference type="ChEBI" id="CHEBI:90726"/>
        <dbReference type="EC" id="1.1.1.35"/>
    </reaction>
</comment>
<comment type="caution">
    <text evidence="11">The sequence shown here is derived from an EMBL/GenBank/DDBJ whole genome shotgun (WGS) entry which is preliminary data.</text>
</comment>
<dbReference type="InterPro" id="IPR006108">
    <property type="entry name" value="3HC_DH_C"/>
</dbReference>
<dbReference type="InterPro" id="IPR006176">
    <property type="entry name" value="3-OHacyl-CoA_DH_NAD-bd"/>
</dbReference>
<dbReference type="Pfam" id="PF00378">
    <property type="entry name" value="ECH_1"/>
    <property type="match status" value="1"/>
</dbReference>
<dbReference type="Gene3D" id="3.90.226.10">
    <property type="entry name" value="2-enoyl-CoA Hydratase, Chain A, domain 1"/>
    <property type="match status" value="1"/>
</dbReference>
<organism evidence="11 12">
    <name type="scientific">Cohnella phaseoli</name>
    <dbReference type="NCBI Taxonomy" id="456490"/>
    <lineage>
        <taxon>Bacteria</taxon>
        <taxon>Bacillati</taxon>
        <taxon>Bacillota</taxon>
        <taxon>Bacilli</taxon>
        <taxon>Bacillales</taxon>
        <taxon>Paenibacillaceae</taxon>
        <taxon>Cohnella</taxon>
    </lineage>
</organism>
<dbReference type="InterPro" id="IPR001753">
    <property type="entry name" value="Enoyl-CoA_hydra/iso"/>
</dbReference>
<sequence>MNKPIRKAVVIGSGIMGSGIAAHLANVGIPCLLLDVTPAQLAAEEAAKGLTLEHPTVRNRLAAAAIAKLKKTNPAPLYDEAFADRITPGNLDDHLALIGEVDWVIEVVVENLQVKRELLSRVERYWKSGTIVSSNTSGISIDAMSAHCGEAFRQHFMGTHFFNPPRYMKLLEIVPGRDTSPELVSRMKAFCEQTLGKGVVLAKDTPNFVANRIGTYGLLATLREMEAGGFTVEEIDAVTGPAIGRPKSATFRTLDLVGIDTFVHVADNVYDNVADEAERAAFSASLALKSLVEKGWLGEKSGQGFYRKSKGPSGKSEIASLDLTEMTYSPQRKVTSGSLEAAKLAKGAREKVKALLAGGDRYSELAWSLLKQVLVYSAEKVGEIADTIEEIDNAMKWGFNWELGPFETWDAIGLARSAERMEREGAAVPQWVKEWISQGNETFYRKENGSLFYVHAGKYKQAEERPEVVSLRSLKERGRTIRGNGGASLIDLGDGVACLEFHSPNNAIGGDILSMITQSVEEVRRNYEGLVIANQGRNFCVGANLMLLLIEAQDEEWDEVDGIIRLFQNAMFTVKRLEKPVVAAPHRMTLGGGVEACLPADQVIASAETYYGLVEAGVGLIPGGGGCKEFALRASQSAGLSEADLQPYLNRAFETIGMAKVSSSGHDAKRLGYLRETDRVLANQDHLIHEAKRAVLRMVEAGYEPIREERIRVAGAEGKAVLQLGALGMRESGYISDHDLKIARKLAHVLAGGDVPAGTLVTEQYLLDLEREAFLSLCGEPKTQQRMQYMLTKGKALRN</sequence>
<dbReference type="Gene3D" id="1.10.1040.50">
    <property type="match status" value="1"/>
</dbReference>
<dbReference type="AlphaFoldDB" id="A0A3D9HTB2"/>
<evidence type="ECO:0000256" key="2">
    <source>
        <dbReference type="ARBA" id="ARBA00009463"/>
    </source>
</evidence>
<comment type="similarity">
    <text evidence="2">Belongs to the 3-hydroxyacyl-CoA dehydrogenase family.</text>
</comment>
<evidence type="ECO:0000256" key="3">
    <source>
        <dbReference type="ARBA" id="ARBA00022832"/>
    </source>
</evidence>
<dbReference type="GO" id="GO:0006635">
    <property type="term" value="P:fatty acid beta-oxidation"/>
    <property type="evidence" value="ECO:0007669"/>
    <property type="project" value="UniProtKB-UniPathway"/>
</dbReference>
<evidence type="ECO:0000259" key="10">
    <source>
        <dbReference type="Pfam" id="PF02737"/>
    </source>
</evidence>
<dbReference type="UniPathway" id="UPA00659"/>
<dbReference type="InterPro" id="IPR029045">
    <property type="entry name" value="ClpP/crotonase-like_dom_sf"/>
</dbReference>
<proteinExistence type="inferred from homology"/>
<evidence type="ECO:0000313" key="11">
    <source>
        <dbReference type="EMBL" id="RED52665.1"/>
    </source>
</evidence>
<accession>A0A3D9HTB2</accession>
<evidence type="ECO:0000256" key="1">
    <source>
        <dbReference type="ARBA" id="ARBA00005005"/>
    </source>
</evidence>
<evidence type="ECO:0000259" key="9">
    <source>
        <dbReference type="Pfam" id="PF00725"/>
    </source>
</evidence>
<feature type="domain" description="3-hydroxyacyl-CoA dehydrogenase C-terminal" evidence="9">
    <location>
        <begin position="208"/>
        <end position="307"/>
    </location>
</feature>
<dbReference type="SUPFAM" id="SSF51735">
    <property type="entry name" value="NAD(P)-binding Rossmann-fold domains"/>
    <property type="match status" value="1"/>
</dbReference>
<evidence type="ECO:0000256" key="4">
    <source>
        <dbReference type="ARBA" id="ARBA00022963"/>
    </source>
</evidence>
<dbReference type="InterPro" id="IPR008927">
    <property type="entry name" value="6-PGluconate_DH-like_C_sf"/>
</dbReference>